<dbReference type="EMBL" id="CP007536">
    <property type="protein sequence ID" value="AIC15149.1"/>
    <property type="molecule type" value="Genomic_DNA"/>
</dbReference>
<dbReference type="HOGENOM" id="CLU_2476128_0_0_2"/>
<dbReference type="OrthoDB" id="373818at2157"/>
<evidence type="ECO:0000313" key="1">
    <source>
        <dbReference type="EMBL" id="AIC15149.1"/>
    </source>
</evidence>
<protein>
    <submittedName>
        <fullName evidence="1">Uncharacterized protein</fullName>
    </submittedName>
</protein>
<dbReference type="AlphaFoldDB" id="A0A060HEQ4"/>
<dbReference type="RefSeq" id="WP_075054224.1">
    <property type="nucleotide sequence ID" value="NZ_CP007536.1"/>
</dbReference>
<accession>A0A060HEQ4</accession>
<dbReference type="KEGG" id="nvn:NVIE_009240"/>
<dbReference type="GeneID" id="74946193"/>
<organism evidence="1 2">
    <name type="scientific">Nitrososphaera viennensis EN76</name>
    <dbReference type="NCBI Taxonomy" id="926571"/>
    <lineage>
        <taxon>Archaea</taxon>
        <taxon>Nitrososphaerota</taxon>
        <taxon>Nitrososphaeria</taxon>
        <taxon>Nitrososphaerales</taxon>
        <taxon>Nitrososphaeraceae</taxon>
        <taxon>Nitrososphaera</taxon>
    </lineage>
</organism>
<keyword evidence="2" id="KW-1185">Reference proteome</keyword>
<proteinExistence type="predicted"/>
<dbReference type="Proteomes" id="UP000027093">
    <property type="component" value="Chromosome"/>
</dbReference>
<evidence type="ECO:0000313" key="2">
    <source>
        <dbReference type="Proteomes" id="UP000027093"/>
    </source>
</evidence>
<sequence length="87" mass="9709">MVYIIKDWNVFKQAALNSSCHNDRGCYQIIDRGRGQEVKILAGKFGYAGRFVSGDPELEEVIGFCQKQSFAEIASGHIEADSFFSGR</sequence>
<name>A0A060HEQ4_9ARCH</name>
<reference evidence="1 2" key="1">
    <citation type="journal article" date="2014" name="Int. J. Syst. Evol. Microbiol.">
        <title>Nitrososphaera viennensis gen. nov., sp. nov., an aerobic and mesophilic, ammonia-oxidizing archaeon from soil and a member of the archaeal phylum Thaumarchaeota.</title>
        <authorList>
            <person name="Stieglmeier M."/>
            <person name="Klingl A."/>
            <person name="Alves R.J."/>
            <person name="Rittmann S.K."/>
            <person name="Melcher M."/>
            <person name="Leisch N."/>
            <person name="Schleper C."/>
        </authorList>
    </citation>
    <scope>NUCLEOTIDE SEQUENCE [LARGE SCALE GENOMIC DNA]</scope>
    <source>
        <strain evidence="1">EN76</strain>
    </source>
</reference>
<gene>
    <name evidence="1" type="ORF">NVIE_009240</name>
</gene>